<evidence type="ECO:0000256" key="1">
    <source>
        <dbReference type="ARBA" id="ARBA00004651"/>
    </source>
</evidence>
<evidence type="ECO:0000256" key="7">
    <source>
        <dbReference type="SAM" id="Phobius"/>
    </source>
</evidence>
<evidence type="ECO:0000256" key="3">
    <source>
        <dbReference type="ARBA" id="ARBA00022475"/>
    </source>
</evidence>
<dbReference type="GO" id="GO:0005886">
    <property type="term" value="C:plasma membrane"/>
    <property type="evidence" value="ECO:0007669"/>
    <property type="project" value="UniProtKB-SubCell"/>
</dbReference>
<dbReference type="SUPFAM" id="SSF50182">
    <property type="entry name" value="Sm-like ribonucleoproteins"/>
    <property type="match status" value="1"/>
</dbReference>
<keyword evidence="3" id="KW-1003">Cell membrane</keyword>
<dbReference type="EMBL" id="FQXP01000015">
    <property type="protein sequence ID" value="SHI11486.1"/>
    <property type="molecule type" value="Genomic_DNA"/>
</dbReference>
<evidence type="ECO:0000259" key="9">
    <source>
        <dbReference type="Pfam" id="PF21082"/>
    </source>
</evidence>
<dbReference type="InterPro" id="IPR045042">
    <property type="entry name" value="YnaI-like"/>
</dbReference>
<dbReference type="RefSeq" id="WP_084666374.1">
    <property type="nucleotide sequence ID" value="NZ_FQXP01000015.1"/>
</dbReference>
<comment type="subcellular location">
    <subcellularLocation>
        <location evidence="1">Cell membrane</location>
        <topology evidence="1">Multi-pass membrane protein</topology>
    </subcellularLocation>
</comment>
<keyword evidence="12" id="KW-1185">Reference proteome</keyword>
<dbReference type="InterPro" id="IPR011014">
    <property type="entry name" value="MscS_channel_TM-2"/>
</dbReference>
<dbReference type="Gene3D" id="1.10.287.1260">
    <property type="match status" value="1"/>
</dbReference>
<evidence type="ECO:0000256" key="4">
    <source>
        <dbReference type="ARBA" id="ARBA00022692"/>
    </source>
</evidence>
<dbReference type="STRING" id="1121306.SAMN02745196_02944"/>
<dbReference type="InterPro" id="IPR006685">
    <property type="entry name" value="MscS_channel_2nd"/>
</dbReference>
<evidence type="ECO:0000256" key="5">
    <source>
        <dbReference type="ARBA" id="ARBA00022989"/>
    </source>
</evidence>
<reference evidence="11 12" key="1">
    <citation type="submission" date="2016-11" db="EMBL/GenBank/DDBJ databases">
        <authorList>
            <person name="Jaros S."/>
            <person name="Januszkiewicz K."/>
            <person name="Wedrychowicz H."/>
        </authorList>
    </citation>
    <scope>NUCLEOTIDE SEQUENCE [LARGE SCALE GENOMIC DNA]</scope>
    <source>
        <strain evidence="11 12">DSM 3089</strain>
    </source>
</reference>
<evidence type="ECO:0000259" key="8">
    <source>
        <dbReference type="Pfam" id="PF00924"/>
    </source>
</evidence>
<evidence type="ECO:0000256" key="6">
    <source>
        <dbReference type="ARBA" id="ARBA00023136"/>
    </source>
</evidence>
<dbReference type="SUPFAM" id="SSF82861">
    <property type="entry name" value="Mechanosensitive channel protein MscS (YggB), transmembrane region"/>
    <property type="match status" value="1"/>
</dbReference>
<dbReference type="Pfam" id="PF21082">
    <property type="entry name" value="MS_channel_3rd"/>
    <property type="match status" value="1"/>
</dbReference>
<dbReference type="Proteomes" id="UP000184526">
    <property type="component" value="Unassembled WGS sequence"/>
</dbReference>
<name>A0A1M5YHL1_9CLOT</name>
<feature type="transmembrane region" description="Helical" evidence="7">
    <location>
        <begin position="30"/>
        <end position="50"/>
    </location>
</feature>
<feature type="transmembrane region" description="Helical" evidence="7">
    <location>
        <begin position="149"/>
        <end position="172"/>
    </location>
</feature>
<dbReference type="Pfam" id="PF00924">
    <property type="entry name" value="MS_channel_2nd"/>
    <property type="match status" value="1"/>
</dbReference>
<dbReference type="InterPro" id="IPR023408">
    <property type="entry name" value="MscS_beta-dom_sf"/>
</dbReference>
<keyword evidence="4 7" id="KW-0812">Transmembrane</keyword>
<evidence type="ECO:0000259" key="10">
    <source>
        <dbReference type="Pfam" id="PF21088"/>
    </source>
</evidence>
<sequence length="392" mass="44365">MNFNLIFSFPNIGIIDNIFKFFTDNSYSNLIRLGFAILTFFLFILMKNMFTKYVLRLAKKLTDKTKFVMDSKLLEAAEGPVRAGFMIFGIYMAAVILGTDYKINMIVAHKFLRSAITILLAKILINFADDSSCFFDGIKERFGIKIDKILIPFISKTIKLIIFIFASSIVLAEWNIDIKMLVTGIGLGGLAVSLAAKDAAANIIAGITLIVEKSFDIGDYVMVNNIEGSVEEISFRSTRIRTVNKELITIPNSSIANAPIMNFTKRDMRRMSFIIGVTYDTPREKLDRCIDKIKNILKSHDRINKDDIIVVFDKFNDSSLDIMISCYTIGNLLSEHLKIKEEVNFEIMDALENLGVSVAFPSRSLYLETPLSYENKKDVLDDNEVNYKNIIS</sequence>
<gene>
    <name evidence="11" type="ORF">SAMN02745196_02944</name>
</gene>
<dbReference type="InterPro" id="IPR049142">
    <property type="entry name" value="MS_channel_1st"/>
</dbReference>
<dbReference type="PANTHER" id="PTHR43634">
    <property type="entry name" value="OW CONDUCTANCE MECHANOSENSITIVE CHANNEL"/>
    <property type="match status" value="1"/>
</dbReference>
<dbReference type="PANTHER" id="PTHR43634:SF2">
    <property type="entry name" value="LOW CONDUCTANCE MECHANOSENSITIVE CHANNEL YNAI"/>
    <property type="match status" value="1"/>
</dbReference>
<comment type="similarity">
    <text evidence="2">Belongs to the MscS (TC 1.A.23) family.</text>
</comment>
<dbReference type="SUPFAM" id="SSF82689">
    <property type="entry name" value="Mechanosensitive channel protein MscS (YggB), C-terminal domain"/>
    <property type="match status" value="1"/>
</dbReference>
<feature type="domain" description="Mechanosensitive ion channel transmembrane helices 2/3" evidence="10">
    <location>
        <begin position="157"/>
        <end position="197"/>
    </location>
</feature>
<evidence type="ECO:0000313" key="12">
    <source>
        <dbReference type="Proteomes" id="UP000184526"/>
    </source>
</evidence>
<dbReference type="OrthoDB" id="9809206at2"/>
<dbReference type="Pfam" id="PF21088">
    <property type="entry name" value="MS_channel_1st"/>
    <property type="match status" value="1"/>
</dbReference>
<keyword evidence="6 7" id="KW-0472">Membrane</keyword>
<keyword evidence="5 7" id="KW-1133">Transmembrane helix</keyword>
<protein>
    <submittedName>
        <fullName evidence="11">MscS family membrane protein</fullName>
    </submittedName>
</protein>
<dbReference type="GO" id="GO:0055085">
    <property type="term" value="P:transmembrane transport"/>
    <property type="evidence" value="ECO:0007669"/>
    <property type="project" value="InterPro"/>
</dbReference>
<dbReference type="Gene3D" id="2.30.30.60">
    <property type="match status" value="1"/>
</dbReference>
<feature type="domain" description="Mechanosensitive ion channel MscS C-terminal" evidence="9">
    <location>
        <begin position="273"/>
        <end position="356"/>
    </location>
</feature>
<feature type="transmembrane region" description="Helical" evidence="7">
    <location>
        <begin position="111"/>
        <end position="128"/>
    </location>
</feature>
<dbReference type="Gene3D" id="3.30.70.100">
    <property type="match status" value="1"/>
</dbReference>
<dbReference type="InterPro" id="IPR010920">
    <property type="entry name" value="LSM_dom_sf"/>
</dbReference>
<dbReference type="InterPro" id="IPR049278">
    <property type="entry name" value="MS_channel_C"/>
</dbReference>
<proteinExistence type="inferred from homology"/>
<feature type="transmembrane region" description="Helical" evidence="7">
    <location>
        <begin position="81"/>
        <end position="99"/>
    </location>
</feature>
<dbReference type="InterPro" id="IPR011066">
    <property type="entry name" value="MscS_channel_C_sf"/>
</dbReference>
<dbReference type="AlphaFoldDB" id="A0A1M5YHL1"/>
<feature type="domain" description="Mechanosensitive ion channel MscS" evidence="8">
    <location>
        <begin position="200"/>
        <end position="265"/>
    </location>
</feature>
<accession>A0A1M5YHL1</accession>
<evidence type="ECO:0000256" key="2">
    <source>
        <dbReference type="ARBA" id="ARBA00008017"/>
    </source>
</evidence>
<organism evidence="11 12">
    <name type="scientific">Clostridium collagenovorans DSM 3089</name>
    <dbReference type="NCBI Taxonomy" id="1121306"/>
    <lineage>
        <taxon>Bacteria</taxon>
        <taxon>Bacillati</taxon>
        <taxon>Bacillota</taxon>
        <taxon>Clostridia</taxon>
        <taxon>Eubacteriales</taxon>
        <taxon>Clostridiaceae</taxon>
        <taxon>Clostridium</taxon>
    </lineage>
</organism>
<evidence type="ECO:0000313" key="11">
    <source>
        <dbReference type="EMBL" id="SHI11486.1"/>
    </source>
</evidence>